<evidence type="ECO:0000256" key="3">
    <source>
        <dbReference type="ARBA" id="ARBA00022692"/>
    </source>
</evidence>
<accession>A0A9N7P0Q8</accession>
<dbReference type="OrthoDB" id="418615at2759"/>
<evidence type="ECO:0000256" key="5">
    <source>
        <dbReference type="ARBA" id="ARBA00022737"/>
    </source>
</evidence>
<keyword evidence="6 9" id="KW-1133">Transmembrane helix</keyword>
<dbReference type="InterPro" id="IPR000719">
    <property type="entry name" value="Prot_kinase_dom"/>
</dbReference>
<keyword evidence="7 9" id="KW-0472">Membrane</keyword>
<protein>
    <submittedName>
        <fullName evidence="11">Pollen receptor-like kinase 1</fullName>
    </submittedName>
</protein>
<dbReference type="EMBL" id="CACSLK010034598">
    <property type="protein sequence ID" value="CAA0842178.1"/>
    <property type="molecule type" value="Genomic_DNA"/>
</dbReference>
<dbReference type="Pfam" id="PF13855">
    <property type="entry name" value="LRR_8"/>
    <property type="match status" value="1"/>
</dbReference>
<evidence type="ECO:0000259" key="10">
    <source>
        <dbReference type="PROSITE" id="PS50011"/>
    </source>
</evidence>
<dbReference type="AlphaFoldDB" id="A0A9N7P0Q8"/>
<feature type="compositionally biased region" description="Polar residues" evidence="8">
    <location>
        <begin position="1"/>
        <end position="12"/>
    </location>
</feature>
<dbReference type="PANTHER" id="PTHR48007:SF64">
    <property type="entry name" value="POLLEN RECEPTOR-LIKE KINASE 1"/>
    <property type="match status" value="1"/>
</dbReference>
<evidence type="ECO:0000256" key="6">
    <source>
        <dbReference type="ARBA" id="ARBA00022989"/>
    </source>
</evidence>
<dbReference type="FunFam" id="3.80.10.10:FF:000400">
    <property type="entry name" value="Nuclear pore complex protein NUP107"/>
    <property type="match status" value="1"/>
</dbReference>
<dbReference type="InterPro" id="IPR013210">
    <property type="entry name" value="LRR_N_plant-typ"/>
</dbReference>
<comment type="subcellular location">
    <subcellularLocation>
        <location evidence="1">Membrane</location>
    </subcellularLocation>
</comment>
<keyword evidence="11" id="KW-0675">Receptor</keyword>
<feature type="transmembrane region" description="Helical" evidence="9">
    <location>
        <begin position="270"/>
        <end position="294"/>
    </location>
</feature>
<dbReference type="InterPro" id="IPR001611">
    <property type="entry name" value="Leu-rich_rpt"/>
</dbReference>
<keyword evidence="11" id="KW-0808">Transferase</keyword>
<evidence type="ECO:0000256" key="8">
    <source>
        <dbReference type="SAM" id="MobiDB-lite"/>
    </source>
</evidence>
<dbReference type="PROSITE" id="PS50011">
    <property type="entry name" value="PROTEIN_KINASE_DOM"/>
    <property type="match status" value="1"/>
</dbReference>
<evidence type="ECO:0000256" key="1">
    <source>
        <dbReference type="ARBA" id="ARBA00004370"/>
    </source>
</evidence>
<keyword evidence="12" id="KW-1185">Reference proteome</keyword>
<dbReference type="Gene3D" id="3.30.200.20">
    <property type="entry name" value="Phosphorylase Kinase, domain 1"/>
    <property type="match status" value="1"/>
</dbReference>
<evidence type="ECO:0000256" key="7">
    <source>
        <dbReference type="ARBA" id="ARBA00023136"/>
    </source>
</evidence>
<sequence>MTTSSHFSLSFPTNPPSKRSPIHHHTGRAHPHVRATMAGKRATSSTLVLLFFHLVTLASSDPESETLIKFKESLKNAGALSKWAGPGPACSGWPGVICEGGVVWGLKLENMGLGGTVDVDSLSQLAGLRTVSLMNNELDGPLPNLSPLGALKSIYLSNNKFSGEISADTFDGMMSLKKLHLANNRFVGHIPVDLARLPKLVELRLENNGFEGEIPEFQQVRLRDFNVSNNQLIGEIPLGVGHLNASSFSGNLDLCGTPLEPCTIKRHIPLVTIIAVSVIVTVAVAALLAVVVILHRRKKPVAQLDPNETVVTAAAAKDGPGPGDLDQVERGQGSMSPEMGPGKPGVRLTFLREGGDRFDMSDLLKASAEVLGSGSCGSTYKAALDSGKVMVVKRFRQINKVSREEFVEHMRRLGRLDHDNVLPIIAFYYRKEEKLLVAEYVPNVSLANQLHGNKSKGEPTLDWPTRLNIIKGVARGLQYLYHELPSLTAPHGHLKSSNVLLDSSFKPLLTDYGLLPIINPDHARSNMVSHKSPESCKSGGRITRKSDIWSLGVLILETVTGKSTWDNGELDDLASEELDPDVVGPANRGEMMRLLRVGQSCCQADPDARPEIKEVIEKIDEVGEKEGDDDFYSTYASEADMRSSRGLSDDFKTINI</sequence>
<dbReference type="SUPFAM" id="SSF56112">
    <property type="entry name" value="Protein kinase-like (PK-like)"/>
    <property type="match status" value="1"/>
</dbReference>
<dbReference type="Pfam" id="PF08263">
    <property type="entry name" value="LRRNT_2"/>
    <property type="match status" value="1"/>
</dbReference>
<dbReference type="Proteomes" id="UP001153555">
    <property type="component" value="Unassembled WGS sequence"/>
</dbReference>
<keyword evidence="5" id="KW-0677">Repeat</keyword>
<keyword evidence="3 9" id="KW-0812">Transmembrane</keyword>
<evidence type="ECO:0000313" key="11">
    <source>
        <dbReference type="EMBL" id="CAA0842178.1"/>
    </source>
</evidence>
<evidence type="ECO:0000256" key="9">
    <source>
        <dbReference type="SAM" id="Phobius"/>
    </source>
</evidence>
<dbReference type="Pfam" id="PF07714">
    <property type="entry name" value="PK_Tyr_Ser-Thr"/>
    <property type="match status" value="1"/>
</dbReference>
<evidence type="ECO:0000256" key="4">
    <source>
        <dbReference type="ARBA" id="ARBA00022729"/>
    </source>
</evidence>
<keyword evidence="2" id="KW-0433">Leucine-rich repeat</keyword>
<dbReference type="SUPFAM" id="SSF52058">
    <property type="entry name" value="L domain-like"/>
    <property type="match status" value="1"/>
</dbReference>
<feature type="domain" description="Protein kinase" evidence="10">
    <location>
        <begin position="365"/>
        <end position="632"/>
    </location>
</feature>
<evidence type="ECO:0000313" key="12">
    <source>
        <dbReference type="Proteomes" id="UP001153555"/>
    </source>
</evidence>
<organism evidence="11 12">
    <name type="scientific">Striga hermonthica</name>
    <name type="common">Purple witchweed</name>
    <name type="synonym">Buchnera hermonthica</name>
    <dbReference type="NCBI Taxonomy" id="68872"/>
    <lineage>
        <taxon>Eukaryota</taxon>
        <taxon>Viridiplantae</taxon>
        <taxon>Streptophyta</taxon>
        <taxon>Embryophyta</taxon>
        <taxon>Tracheophyta</taxon>
        <taxon>Spermatophyta</taxon>
        <taxon>Magnoliopsida</taxon>
        <taxon>eudicotyledons</taxon>
        <taxon>Gunneridae</taxon>
        <taxon>Pentapetalae</taxon>
        <taxon>asterids</taxon>
        <taxon>lamiids</taxon>
        <taxon>Lamiales</taxon>
        <taxon>Orobanchaceae</taxon>
        <taxon>Buchnereae</taxon>
        <taxon>Striga</taxon>
    </lineage>
</organism>
<dbReference type="InterPro" id="IPR011009">
    <property type="entry name" value="Kinase-like_dom_sf"/>
</dbReference>
<dbReference type="GO" id="GO:0005524">
    <property type="term" value="F:ATP binding"/>
    <property type="evidence" value="ECO:0007669"/>
    <property type="project" value="InterPro"/>
</dbReference>
<feature type="compositionally biased region" description="Basic residues" evidence="8">
    <location>
        <begin position="20"/>
        <end position="30"/>
    </location>
</feature>
<dbReference type="InterPro" id="IPR001245">
    <property type="entry name" value="Ser-Thr/Tyr_kinase_cat_dom"/>
</dbReference>
<comment type="caution">
    <text evidence="11">The sequence shown here is derived from an EMBL/GenBank/DDBJ whole genome shotgun (WGS) entry which is preliminary data.</text>
</comment>
<dbReference type="GO" id="GO:0004672">
    <property type="term" value="F:protein kinase activity"/>
    <property type="evidence" value="ECO:0007669"/>
    <property type="project" value="InterPro"/>
</dbReference>
<keyword evidence="4" id="KW-0732">Signal</keyword>
<feature type="region of interest" description="Disordered" evidence="8">
    <location>
        <begin position="314"/>
        <end position="345"/>
    </location>
</feature>
<dbReference type="InterPro" id="IPR032675">
    <property type="entry name" value="LRR_dom_sf"/>
</dbReference>
<proteinExistence type="predicted"/>
<dbReference type="PANTHER" id="PTHR48007">
    <property type="entry name" value="LEUCINE-RICH REPEAT RECEPTOR-LIKE PROTEIN KINASE PXC1"/>
    <property type="match status" value="1"/>
</dbReference>
<reference evidence="11" key="1">
    <citation type="submission" date="2019-12" db="EMBL/GenBank/DDBJ databases">
        <authorList>
            <person name="Scholes J."/>
        </authorList>
    </citation>
    <scope>NUCLEOTIDE SEQUENCE</scope>
</reference>
<name>A0A9N7P0Q8_STRHE</name>
<dbReference type="Gene3D" id="1.10.510.10">
    <property type="entry name" value="Transferase(Phosphotransferase) domain 1"/>
    <property type="match status" value="1"/>
</dbReference>
<dbReference type="Gene3D" id="3.80.10.10">
    <property type="entry name" value="Ribonuclease Inhibitor"/>
    <property type="match status" value="2"/>
</dbReference>
<dbReference type="InterPro" id="IPR046959">
    <property type="entry name" value="PRK1-6/SRF4-like"/>
</dbReference>
<gene>
    <name evidence="11" type="ORF">SHERM_08042</name>
</gene>
<feature type="region of interest" description="Disordered" evidence="8">
    <location>
        <begin position="1"/>
        <end position="30"/>
    </location>
</feature>
<keyword evidence="11" id="KW-0418">Kinase</keyword>
<dbReference type="GO" id="GO:0016020">
    <property type="term" value="C:membrane"/>
    <property type="evidence" value="ECO:0007669"/>
    <property type="project" value="UniProtKB-SubCell"/>
</dbReference>
<evidence type="ECO:0000256" key="2">
    <source>
        <dbReference type="ARBA" id="ARBA00022614"/>
    </source>
</evidence>